<evidence type="ECO:0000313" key="3">
    <source>
        <dbReference type="Proteomes" id="UP000623129"/>
    </source>
</evidence>
<proteinExistence type="predicted"/>
<dbReference type="AlphaFoldDB" id="A0A833S094"/>
<keyword evidence="3" id="KW-1185">Reference proteome</keyword>
<protein>
    <submittedName>
        <fullName evidence="2">Uncharacterized protein</fullName>
    </submittedName>
</protein>
<evidence type="ECO:0000313" key="2">
    <source>
        <dbReference type="EMBL" id="KAF3341329.1"/>
    </source>
</evidence>
<comment type="caution">
    <text evidence="2">The sequence shown here is derived from an EMBL/GenBank/DDBJ whole genome shotgun (WGS) entry which is preliminary data.</text>
</comment>
<name>A0A833S094_9POAL</name>
<evidence type="ECO:0000256" key="1">
    <source>
        <dbReference type="SAM" id="MobiDB-lite"/>
    </source>
</evidence>
<dbReference type="PANTHER" id="PTHR35477:SF1">
    <property type="entry name" value="OS06G0728500 PROTEIN"/>
    <property type="match status" value="1"/>
</dbReference>
<reference evidence="2" key="1">
    <citation type="submission" date="2020-01" db="EMBL/GenBank/DDBJ databases">
        <title>Genome sequence of Kobresia littledalei, the first chromosome-level genome in the family Cyperaceae.</title>
        <authorList>
            <person name="Qu G."/>
        </authorList>
    </citation>
    <scope>NUCLEOTIDE SEQUENCE</scope>
    <source>
        <strain evidence="2">C.B.Clarke</strain>
        <tissue evidence="2">Leaf</tissue>
    </source>
</reference>
<organism evidence="2 3">
    <name type="scientific">Carex littledalei</name>
    <dbReference type="NCBI Taxonomy" id="544730"/>
    <lineage>
        <taxon>Eukaryota</taxon>
        <taxon>Viridiplantae</taxon>
        <taxon>Streptophyta</taxon>
        <taxon>Embryophyta</taxon>
        <taxon>Tracheophyta</taxon>
        <taxon>Spermatophyta</taxon>
        <taxon>Magnoliopsida</taxon>
        <taxon>Liliopsida</taxon>
        <taxon>Poales</taxon>
        <taxon>Cyperaceae</taxon>
        <taxon>Cyperoideae</taxon>
        <taxon>Cariceae</taxon>
        <taxon>Carex</taxon>
        <taxon>Carex subgen. Euthyceras</taxon>
    </lineage>
</organism>
<dbReference type="OrthoDB" id="1910495at2759"/>
<feature type="region of interest" description="Disordered" evidence="1">
    <location>
        <begin position="143"/>
        <end position="162"/>
    </location>
</feature>
<accession>A0A833S094</accession>
<dbReference type="EMBL" id="SWLB01000002">
    <property type="protein sequence ID" value="KAF3341329.1"/>
    <property type="molecule type" value="Genomic_DNA"/>
</dbReference>
<dbReference type="Proteomes" id="UP000623129">
    <property type="component" value="Unassembled WGS sequence"/>
</dbReference>
<dbReference type="PANTHER" id="PTHR35477">
    <property type="entry name" value="OS06G0728500 PROTEIN"/>
    <property type="match status" value="1"/>
</dbReference>
<gene>
    <name evidence="2" type="ORF">FCM35_KLT10173</name>
</gene>
<sequence length="290" mass="32359">MELSDLATRLPPRKRLLAGLKNPNPNFDLELPLPAQLTSTETGFRIREIMNSPKLSSEEAIHSLKSIALAASEAAAAARIVAMEKADVATKAKENAKKALELLDSLSSGKKSGRKVRGRPKLKKKHVSMEVICKAEESANYSRDGKKVPRLTSSESRDRVSDEEVAKKLHRAMNSSPRISTCKEKVVVCAKTDFDEGRNENCPMERPRVKRKRLFLNRVDEREAKRLKPKTSFVDCREKIENQNSSKDGSNSNKLTSVWRCIKFKTSKCASDTKILHRTGTKASAIVEAE</sequence>